<dbReference type="Proteomes" id="UP000799766">
    <property type="component" value="Unassembled WGS sequence"/>
</dbReference>
<dbReference type="PANTHER" id="PTHR45936:SF1">
    <property type="entry name" value="TRNA-DIHYDROURIDINE(20) SYNTHASE [NAD(P)+]-LIKE"/>
    <property type="match status" value="1"/>
</dbReference>
<evidence type="ECO:0000256" key="9">
    <source>
        <dbReference type="ARBA" id="ARBA00049447"/>
    </source>
</evidence>
<keyword evidence="6" id="KW-0560">Oxidoreductase</keyword>
<dbReference type="PROSITE" id="PS01136">
    <property type="entry name" value="UPF0034"/>
    <property type="match status" value="1"/>
</dbReference>
<dbReference type="EMBL" id="MU001674">
    <property type="protein sequence ID" value="KAF2459747.1"/>
    <property type="molecule type" value="Genomic_DNA"/>
</dbReference>
<keyword evidence="13" id="KW-1185">Reference proteome</keyword>
<sequence length="421" mass="45530">MTGSPKRVPIPRNGVDYRGKVVLAPMVRSGELPMRLLALKYGADLVWGPETIDRAMIGTTTRVNPHTSTVEFQRLPSNGQKNPALNPEQKASVIYRLDPARERGRLVFQLGTASPGTAVEAAALVAPYVAGIDVNAGCPKPFSTAGGMGAALLRDPDRLCAILRALVRDVGARFALAVSVKIRLLETAERTERLVRALCATGIAGLSVHCRTTPMRPREPAIRDQLRIIAAVCREAGVACVMNGDVTGRDEAEKLVEEYGVDGAMIATAAEKNPSVFRAEKDGGQAHWKEVVREYMRFALEVDNRWANTKFSLGQLMPGKSDECKALPKCKGYTEIVEVLGLEEELGERAAEVDKRMGLGPGKGESRAQKRARAREWREEHGEQSLKKPKVPEPSKEASGISSEAIEHMPAAPPSASAVSV</sequence>
<dbReference type="InterPro" id="IPR018517">
    <property type="entry name" value="tRNA_hU_synthase_CS"/>
</dbReference>
<evidence type="ECO:0000256" key="7">
    <source>
        <dbReference type="ARBA" id="ARBA00045934"/>
    </source>
</evidence>
<evidence type="ECO:0000256" key="10">
    <source>
        <dbReference type="SAM" id="MobiDB-lite"/>
    </source>
</evidence>
<reference evidence="12" key="1">
    <citation type="journal article" date="2020" name="Stud. Mycol.">
        <title>101 Dothideomycetes genomes: a test case for predicting lifestyles and emergence of pathogens.</title>
        <authorList>
            <person name="Haridas S."/>
            <person name="Albert R."/>
            <person name="Binder M."/>
            <person name="Bloem J."/>
            <person name="Labutti K."/>
            <person name="Salamov A."/>
            <person name="Andreopoulos B."/>
            <person name="Baker S."/>
            <person name="Barry K."/>
            <person name="Bills G."/>
            <person name="Bluhm B."/>
            <person name="Cannon C."/>
            <person name="Castanera R."/>
            <person name="Culley D."/>
            <person name="Daum C."/>
            <person name="Ezra D."/>
            <person name="Gonzalez J."/>
            <person name="Henrissat B."/>
            <person name="Kuo A."/>
            <person name="Liang C."/>
            <person name="Lipzen A."/>
            <person name="Lutzoni F."/>
            <person name="Magnuson J."/>
            <person name="Mondo S."/>
            <person name="Nolan M."/>
            <person name="Ohm R."/>
            <person name="Pangilinan J."/>
            <person name="Park H.-J."/>
            <person name="Ramirez L."/>
            <person name="Alfaro M."/>
            <person name="Sun H."/>
            <person name="Tritt A."/>
            <person name="Yoshinaga Y."/>
            <person name="Zwiers L.-H."/>
            <person name="Turgeon B."/>
            <person name="Goodwin S."/>
            <person name="Spatafora J."/>
            <person name="Crous P."/>
            <person name="Grigoriev I."/>
        </authorList>
    </citation>
    <scope>NUCLEOTIDE SEQUENCE</scope>
    <source>
        <strain evidence="12">ATCC 16933</strain>
    </source>
</reference>
<comment type="cofactor">
    <cofactor evidence="1">
        <name>FMN</name>
        <dbReference type="ChEBI" id="CHEBI:58210"/>
    </cofactor>
</comment>
<proteinExistence type="predicted"/>
<comment type="catalytic activity">
    <reaction evidence="9">
        <text>a 5,6-dihydrouridine in mRNA + NADP(+) = a uridine in mRNA + NADPH + H(+)</text>
        <dbReference type="Rhea" id="RHEA:69855"/>
        <dbReference type="Rhea" id="RHEA-COMP:14658"/>
        <dbReference type="Rhea" id="RHEA-COMP:17789"/>
        <dbReference type="ChEBI" id="CHEBI:15378"/>
        <dbReference type="ChEBI" id="CHEBI:57783"/>
        <dbReference type="ChEBI" id="CHEBI:58349"/>
        <dbReference type="ChEBI" id="CHEBI:65315"/>
        <dbReference type="ChEBI" id="CHEBI:74443"/>
    </reaction>
    <physiologicalReaction direction="right-to-left" evidence="9">
        <dbReference type="Rhea" id="RHEA:69857"/>
    </physiologicalReaction>
</comment>
<dbReference type="InterPro" id="IPR013785">
    <property type="entry name" value="Aldolase_TIM"/>
</dbReference>
<evidence type="ECO:0000256" key="1">
    <source>
        <dbReference type="ARBA" id="ARBA00001917"/>
    </source>
</evidence>
<accession>A0A6A6P7G7</accession>
<feature type="region of interest" description="Disordered" evidence="10">
    <location>
        <begin position="353"/>
        <end position="421"/>
    </location>
</feature>
<dbReference type="GO" id="GO:0006397">
    <property type="term" value="P:mRNA processing"/>
    <property type="evidence" value="ECO:0007669"/>
    <property type="project" value="UniProtKB-KW"/>
</dbReference>
<keyword evidence="5" id="KW-0819">tRNA processing</keyword>
<dbReference type="SUPFAM" id="SSF51395">
    <property type="entry name" value="FMN-linked oxidoreductases"/>
    <property type="match status" value="1"/>
</dbReference>
<comment type="catalytic activity">
    <reaction evidence="8">
        <text>a 5,6-dihydrouridine in mRNA + NAD(+) = a uridine in mRNA + NADH + H(+)</text>
        <dbReference type="Rhea" id="RHEA:69851"/>
        <dbReference type="Rhea" id="RHEA-COMP:14658"/>
        <dbReference type="Rhea" id="RHEA-COMP:17789"/>
        <dbReference type="ChEBI" id="CHEBI:15378"/>
        <dbReference type="ChEBI" id="CHEBI:57540"/>
        <dbReference type="ChEBI" id="CHEBI:57945"/>
        <dbReference type="ChEBI" id="CHEBI:65315"/>
        <dbReference type="ChEBI" id="CHEBI:74443"/>
    </reaction>
    <physiologicalReaction direction="right-to-left" evidence="8">
        <dbReference type="Rhea" id="RHEA:69853"/>
    </physiologicalReaction>
</comment>
<dbReference type="AlphaFoldDB" id="A0A6A6P7G7"/>
<keyword evidence="3" id="KW-0288">FMN</keyword>
<name>A0A6A6P7G7_9PEZI</name>
<dbReference type="InterPro" id="IPR035587">
    <property type="entry name" value="DUS-like_FMN-bd"/>
</dbReference>
<feature type="domain" description="DUS-like FMN-binding" evidence="11">
    <location>
        <begin position="23"/>
        <end position="299"/>
    </location>
</feature>
<dbReference type="Gene3D" id="3.20.20.70">
    <property type="entry name" value="Aldolase class I"/>
    <property type="match status" value="1"/>
</dbReference>
<evidence type="ECO:0000256" key="2">
    <source>
        <dbReference type="ARBA" id="ARBA00022630"/>
    </source>
</evidence>
<evidence type="ECO:0000256" key="8">
    <source>
        <dbReference type="ARBA" id="ARBA00048342"/>
    </source>
</evidence>
<evidence type="ECO:0000256" key="4">
    <source>
        <dbReference type="ARBA" id="ARBA00022664"/>
    </source>
</evidence>
<protein>
    <recommendedName>
        <fullName evidence="11">DUS-like FMN-binding domain-containing protein</fullName>
    </recommendedName>
</protein>
<keyword evidence="2" id="KW-0285">Flavoprotein</keyword>
<dbReference type="PANTHER" id="PTHR45936">
    <property type="entry name" value="TRNA-DIHYDROURIDINE(20) SYNTHASE [NAD(P)+]-LIKE"/>
    <property type="match status" value="1"/>
</dbReference>
<evidence type="ECO:0000313" key="13">
    <source>
        <dbReference type="Proteomes" id="UP000799766"/>
    </source>
</evidence>
<dbReference type="InterPro" id="IPR052582">
    <property type="entry name" value="tRNA-DUS-like"/>
</dbReference>
<dbReference type="GO" id="GO:0050660">
    <property type="term" value="F:flavin adenine dinucleotide binding"/>
    <property type="evidence" value="ECO:0007669"/>
    <property type="project" value="InterPro"/>
</dbReference>
<evidence type="ECO:0000256" key="6">
    <source>
        <dbReference type="ARBA" id="ARBA00023002"/>
    </source>
</evidence>
<keyword evidence="4" id="KW-0507">mRNA processing</keyword>
<evidence type="ECO:0000259" key="11">
    <source>
        <dbReference type="Pfam" id="PF01207"/>
    </source>
</evidence>
<evidence type="ECO:0000313" key="12">
    <source>
        <dbReference type="EMBL" id="KAF2459747.1"/>
    </source>
</evidence>
<comment type="function">
    <text evidence="7">Catalyzes the synthesis of dihydrouridine, a modified base found in the D-loop of most tRNAs. Specifically modifies U47 in cytoplasmic tRNAs. Catalyzes the synthesis of dihydrouridine in some mRNAs, thereby affecting their translation.</text>
</comment>
<dbReference type="Pfam" id="PF01207">
    <property type="entry name" value="Dus"/>
    <property type="match status" value="1"/>
</dbReference>
<dbReference type="GO" id="GO:0017150">
    <property type="term" value="F:tRNA dihydrouridine synthase activity"/>
    <property type="evidence" value="ECO:0007669"/>
    <property type="project" value="InterPro"/>
</dbReference>
<dbReference type="GO" id="GO:0005737">
    <property type="term" value="C:cytoplasm"/>
    <property type="evidence" value="ECO:0007669"/>
    <property type="project" value="TreeGrafter"/>
</dbReference>
<gene>
    <name evidence="12" type="ORF">BDY21DRAFT_281041</name>
</gene>
<organism evidence="12 13">
    <name type="scientific">Lineolata rhizophorae</name>
    <dbReference type="NCBI Taxonomy" id="578093"/>
    <lineage>
        <taxon>Eukaryota</taxon>
        <taxon>Fungi</taxon>
        <taxon>Dikarya</taxon>
        <taxon>Ascomycota</taxon>
        <taxon>Pezizomycotina</taxon>
        <taxon>Dothideomycetes</taxon>
        <taxon>Dothideomycetes incertae sedis</taxon>
        <taxon>Lineolatales</taxon>
        <taxon>Lineolataceae</taxon>
        <taxon>Lineolata</taxon>
    </lineage>
</organism>
<evidence type="ECO:0000256" key="3">
    <source>
        <dbReference type="ARBA" id="ARBA00022643"/>
    </source>
</evidence>
<dbReference type="OrthoDB" id="10262250at2759"/>
<feature type="compositionally biased region" description="Basic and acidic residues" evidence="10">
    <location>
        <begin position="364"/>
        <end position="396"/>
    </location>
</feature>
<dbReference type="CDD" id="cd02801">
    <property type="entry name" value="DUS_like_FMN"/>
    <property type="match status" value="1"/>
</dbReference>
<evidence type="ECO:0000256" key="5">
    <source>
        <dbReference type="ARBA" id="ARBA00022694"/>
    </source>
</evidence>